<organism evidence="1 2">
    <name type="scientific">Dentiscutata heterogama</name>
    <dbReference type="NCBI Taxonomy" id="1316150"/>
    <lineage>
        <taxon>Eukaryota</taxon>
        <taxon>Fungi</taxon>
        <taxon>Fungi incertae sedis</taxon>
        <taxon>Mucoromycota</taxon>
        <taxon>Glomeromycotina</taxon>
        <taxon>Glomeromycetes</taxon>
        <taxon>Diversisporales</taxon>
        <taxon>Gigasporaceae</taxon>
        <taxon>Dentiscutata</taxon>
    </lineage>
</organism>
<dbReference type="Proteomes" id="UP000789702">
    <property type="component" value="Unassembled WGS sequence"/>
</dbReference>
<gene>
    <name evidence="1" type="ORF">DHETER_LOCUS12251</name>
</gene>
<proteinExistence type="predicted"/>
<accession>A0ACA9PHF0</accession>
<protein>
    <submittedName>
        <fullName evidence="1">11021_t:CDS:1</fullName>
    </submittedName>
</protein>
<feature type="non-terminal residue" evidence="1">
    <location>
        <position position="1"/>
    </location>
</feature>
<evidence type="ECO:0000313" key="1">
    <source>
        <dbReference type="EMBL" id="CAG8710823.1"/>
    </source>
</evidence>
<comment type="caution">
    <text evidence="1">The sequence shown here is derived from an EMBL/GenBank/DDBJ whole genome shotgun (WGS) entry which is preliminary data.</text>
</comment>
<feature type="non-terminal residue" evidence="1">
    <location>
        <position position="165"/>
    </location>
</feature>
<reference evidence="1" key="1">
    <citation type="submission" date="2021-06" db="EMBL/GenBank/DDBJ databases">
        <authorList>
            <person name="Kallberg Y."/>
            <person name="Tangrot J."/>
            <person name="Rosling A."/>
        </authorList>
    </citation>
    <scope>NUCLEOTIDE SEQUENCE</scope>
    <source>
        <strain evidence="1">IL203A</strain>
    </source>
</reference>
<keyword evidence="2" id="KW-1185">Reference proteome</keyword>
<evidence type="ECO:0000313" key="2">
    <source>
        <dbReference type="Proteomes" id="UP000789702"/>
    </source>
</evidence>
<sequence>FLKILDTSSIKNGIDMWLKNEGFIDRYNDKGMLTSAHNIVMKSLITMFLRRSGNLEELLINDQLMLPTVTTLLNVMPGTSQLKALRVKLNSINTNILSFMNALTTYACPYPKLFTKIKPYLLKDASDALVNIIKSNNKLEKIELNYTIGRSVIVYNISNHVSKKT</sequence>
<dbReference type="EMBL" id="CAJVPU010029467">
    <property type="protein sequence ID" value="CAG8710823.1"/>
    <property type="molecule type" value="Genomic_DNA"/>
</dbReference>
<name>A0ACA9PHF0_9GLOM</name>